<evidence type="ECO:0000313" key="3">
    <source>
        <dbReference type="Proteomes" id="UP000499080"/>
    </source>
</evidence>
<comment type="caution">
    <text evidence="2">The sequence shown here is derived from an EMBL/GenBank/DDBJ whole genome shotgun (WGS) entry which is preliminary data.</text>
</comment>
<organism evidence="2 3">
    <name type="scientific">Araneus ventricosus</name>
    <name type="common">Orbweaver spider</name>
    <name type="synonym">Epeira ventricosa</name>
    <dbReference type="NCBI Taxonomy" id="182803"/>
    <lineage>
        <taxon>Eukaryota</taxon>
        <taxon>Metazoa</taxon>
        <taxon>Ecdysozoa</taxon>
        <taxon>Arthropoda</taxon>
        <taxon>Chelicerata</taxon>
        <taxon>Arachnida</taxon>
        <taxon>Araneae</taxon>
        <taxon>Araneomorphae</taxon>
        <taxon>Entelegynae</taxon>
        <taxon>Araneoidea</taxon>
        <taxon>Araneidae</taxon>
        <taxon>Araneus</taxon>
    </lineage>
</organism>
<sequence>MDCWRYVVWSDESYYYSYSNDASSSFTCGLKKSNIKLCPAQFLVASLMFCICTSATAIGSLAQIKPQKKCVGCIPELDNIDLFCNADQDCVQSSRNPHHMRLRLPIISSNVRTN</sequence>
<keyword evidence="1" id="KW-1133">Transmembrane helix</keyword>
<protein>
    <submittedName>
        <fullName evidence="2">Uncharacterized protein</fullName>
    </submittedName>
</protein>
<evidence type="ECO:0000313" key="2">
    <source>
        <dbReference type="EMBL" id="GBN05987.1"/>
    </source>
</evidence>
<dbReference type="EMBL" id="BGPR01005020">
    <property type="protein sequence ID" value="GBN05987.1"/>
    <property type="molecule type" value="Genomic_DNA"/>
</dbReference>
<keyword evidence="3" id="KW-1185">Reference proteome</keyword>
<feature type="transmembrane region" description="Helical" evidence="1">
    <location>
        <begin position="40"/>
        <end position="62"/>
    </location>
</feature>
<dbReference type="Proteomes" id="UP000499080">
    <property type="component" value="Unassembled WGS sequence"/>
</dbReference>
<evidence type="ECO:0000256" key="1">
    <source>
        <dbReference type="SAM" id="Phobius"/>
    </source>
</evidence>
<accession>A0A4Y2KWG2</accession>
<name>A0A4Y2KWG2_ARAVE</name>
<reference evidence="2 3" key="1">
    <citation type="journal article" date="2019" name="Sci. Rep.">
        <title>Orb-weaving spider Araneus ventricosus genome elucidates the spidroin gene catalogue.</title>
        <authorList>
            <person name="Kono N."/>
            <person name="Nakamura H."/>
            <person name="Ohtoshi R."/>
            <person name="Moran D.A.P."/>
            <person name="Shinohara A."/>
            <person name="Yoshida Y."/>
            <person name="Fujiwara M."/>
            <person name="Mori M."/>
            <person name="Tomita M."/>
            <person name="Arakawa K."/>
        </authorList>
    </citation>
    <scope>NUCLEOTIDE SEQUENCE [LARGE SCALE GENOMIC DNA]</scope>
</reference>
<dbReference type="AlphaFoldDB" id="A0A4Y2KWG2"/>
<keyword evidence="1" id="KW-0472">Membrane</keyword>
<proteinExistence type="predicted"/>
<gene>
    <name evidence="2" type="ORF">AVEN_248250_1</name>
</gene>
<keyword evidence="1" id="KW-0812">Transmembrane</keyword>